<dbReference type="Pfam" id="PF00400">
    <property type="entry name" value="WD40"/>
    <property type="match status" value="6"/>
</dbReference>
<dbReference type="InterPro" id="IPR019775">
    <property type="entry name" value="WD40_repeat_CS"/>
</dbReference>
<keyword evidence="4" id="KW-0175">Coiled coil</keyword>
<dbReference type="SUPFAM" id="SSF52540">
    <property type="entry name" value="P-loop containing nucleoside triphosphate hydrolases"/>
    <property type="match status" value="1"/>
</dbReference>
<dbReference type="PROSITE" id="PS50082">
    <property type="entry name" value="WD_REPEATS_2"/>
    <property type="match status" value="5"/>
</dbReference>
<evidence type="ECO:0000256" key="2">
    <source>
        <dbReference type="ARBA" id="ARBA00022737"/>
    </source>
</evidence>
<proteinExistence type="predicted"/>
<evidence type="ECO:0000313" key="5">
    <source>
        <dbReference type="EMBL" id="EDX70943.1"/>
    </source>
</evidence>
<dbReference type="Proteomes" id="UP000003835">
    <property type="component" value="Unassembled WGS sequence"/>
</dbReference>
<dbReference type="PANTHER" id="PTHR44019:SF8">
    <property type="entry name" value="POC1 CENTRIOLAR PROTEIN HOMOLOG"/>
    <property type="match status" value="1"/>
</dbReference>
<dbReference type="SMART" id="SM00320">
    <property type="entry name" value="WD40"/>
    <property type="match status" value="7"/>
</dbReference>
<dbReference type="Gene3D" id="2.130.10.10">
    <property type="entry name" value="YVTN repeat-like/Quinoprotein amine dehydrogenase"/>
    <property type="match status" value="2"/>
</dbReference>
<reference evidence="5 6" key="1">
    <citation type="submission" date="2008-07" db="EMBL/GenBank/DDBJ databases">
        <authorList>
            <person name="Tandeau de Marsac N."/>
            <person name="Ferriera S."/>
            <person name="Johnson J."/>
            <person name="Kravitz S."/>
            <person name="Beeson K."/>
            <person name="Sutton G."/>
            <person name="Rogers Y.-H."/>
            <person name="Friedman R."/>
            <person name="Frazier M."/>
            <person name="Venter J.C."/>
        </authorList>
    </citation>
    <scope>NUCLEOTIDE SEQUENCE [LARGE SCALE GENOMIC DNA]</scope>
    <source>
        <strain evidence="5 6">PCC 7420</strain>
    </source>
</reference>
<dbReference type="STRING" id="118168.MC7420_8194"/>
<dbReference type="InterPro" id="IPR027417">
    <property type="entry name" value="P-loop_NTPase"/>
</dbReference>
<dbReference type="PROSITE" id="PS50294">
    <property type="entry name" value="WD_REPEATS_REGION"/>
    <property type="match status" value="5"/>
</dbReference>
<dbReference type="eggNOG" id="COG2319">
    <property type="taxonomic scope" value="Bacteria"/>
</dbReference>
<dbReference type="PROSITE" id="PS00678">
    <property type="entry name" value="WD_REPEATS_1"/>
    <property type="match status" value="1"/>
</dbReference>
<organism evidence="5 6">
    <name type="scientific">Coleofasciculus chthonoplastes PCC 7420</name>
    <dbReference type="NCBI Taxonomy" id="118168"/>
    <lineage>
        <taxon>Bacteria</taxon>
        <taxon>Bacillati</taxon>
        <taxon>Cyanobacteriota</taxon>
        <taxon>Cyanophyceae</taxon>
        <taxon>Coleofasciculales</taxon>
        <taxon>Coleofasciculaceae</taxon>
        <taxon>Coleofasciculus</taxon>
    </lineage>
</organism>
<dbReference type="InterPro" id="IPR036322">
    <property type="entry name" value="WD40_repeat_dom_sf"/>
</dbReference>
<dbReference type="RefSeq" id="WP_006106189.1">
    <property type="nucleotide sequence ID" value="NZ_DS989878.1"/>
</dbReference>
<sequence length="895" mass="100695">MHDYPYQIGGSLPEDAPTYIIRQADTELYEGLKSGEFCYVLNSRQMGKSSLLVRTMQKLSAEGFACAAIDLSDIGSQSLEQWYGGVAYQLLNSFNLFNPLEFMDWWQERDWMSPVQRLSELVSTVLLKELSQPIVIFIDEIDSILSLNESADDFFALIRACYNKRAQNSEYKRLTFALVGVATPSDLISDPTRTPFNIGRAIELQGFQFQDCQPLLQGLAGNVNHSETVLQEILDWTSGQPFLTQKLCKVVVQHSSLVGVHYSTINDSSANLNSPLIGQIVLSQLLKNWESQDEPAHIRTIRDRILKNEQLAGRLLGLYQRILHQGELIADDSPEQAQLCLSGLVVRQGGKLRVKNRIYQSIFTPNWVENSLAELRPYSEALTAWFASDCQDESRLLRGQALQDAQDWATGKSLSDRDYHFLAASQEATLAQLRQIESQNQAEIQQLRREKELLEELTKEQQQRKLIQAKLNREQQLRFQYLTGAAAVIITLLMGVFWVKPSIEERNIKINTLSLLSESLLATNQTRDALIESIRATKELKQSLGVTADTKMRVIMAFNQAISSFSQPNTLPGHSSPVTQFQFSPDSQMLAVAYKDGTVKLWHHRSDPDKSNRVYILQEAGDRIINLSFSSDSQTLASASADGIIQVWDQKGQRQGTVNVDADKITSISFNPNRQQIAISTDQEIQLWQYLEDKLSQTLTRPHVSHVRFSANGDKLAAVDQEGAIALWRCRDGTLLHTFNTTNDAIIDIQFSPNSQLIASSSTEGTVRLWRKNGTLLNILQHTKPVTSFSFSADNQMLATTSTDNRVRLWHQNGTLLKALPSHKNPVAKVSFSLDGEQLALANPDGTVSLWNLNLNHLLQQGCISLTRSDNRVHTKTDSDAFHLCQRYTPVNIDR</sequence>
<dbReference type="OrthoDB" id="580957at2"/>
<feature type="coiled-coil region" evidence="4">
    <location>
        <begin position="430"/>
        <end position="477"/>
    </location>
</feature>
<dbReference type="InterPro" id="IPR050505">
    <property type="entry name" value="WDR55/POC1"/>
</dbReference>
<gene>
    <name evidence="5" type="ORF">MC7420_8194</name>
</gene>
<keyword evidence="1 3" id="KW-0853">WD repeat</keyword>
<dbReference type="EMBL" id="DS989878">
    <property type="protein sequence ID" value="EDX70943.1"/>
    <property type="molecule type" value="Genomic_DNA"/>
</dbReference>
<name>B4W4F2_9CYAN</name>
<dbReference type="Gene3D" id="3.40.50.300">
    <property type="entry name" value="P-loop containing nucleotide triphosphate hydrolases"/>
    <property type="match status" value="1"/>
</dbReference>
<dbReference type="SUPFAM" id="SSF50978">
    <property type="entry name" value="WD40 repeat-like"/>
    <property type="match status" value="1"/>
</dbReference>
<accession>B4W4F2</accession>
<feature type="repeat" description="WD" evidence="3">
    <location>
        <begin position="820"/>
        <end position="861"/>
    </location>
</feature>
<evidence type="ECO:0000313" key="6">
    <source>
        <dbReference type="Proteomes" id="UP000003835"/>
    </source>
</evidence>
<evidence type="ECO:0000256" key="1">
    <source>
        <dbReference type="ARBA" id="ARBA00022574"/>
    </source>
</evidence>
<dbReference type="HOGENOM" id="CLU_003454_0_0_3"/>
<feature type="repeat" description="WD" evidence="3">
    <location>
        <begin position="617"/>
        <end position="649"/>
    </location>
</feature>
<evidence type="ECO:0000256" key="4">
    <source>
        <dbReference type="SAM" id="Coils"/>
    </source>
</evidence>
<dbReference type="InterPro" id="IPR015943">
    <property type="entry name" value="WD40/YVTN_repeat-like_dom_sf"/>
</dbReference>
<feature type="repeat" description="WD" evidence="3">
    <location>
        <begin position="739"/>
        <end position="770"/>
    </location>
</feature>
<dbReference type="PANTHER" id="PTHR44019">
    <property type="entry name" value="WD REPEAT-CONTAINING PROTEIN 55"/>
    <property type="match status" value="1"/>
</dbReference>
<dbReference type="AlphaFoldDB" id="B4W4F2"/>
<dbReference type="InterPro" id="IPR001680">
    <property type="entry name" value="WD40_rpt"/>
</dbReference>
<dbReference type="CDD" id="cd00200">
    <property type="entry name" value="WD40"/>
    <property type="match status" value="1"/>
</dbReference>
<feature type="repeat" description="WD" evidence="3">
    <location>
        <begin position="779"/>
        <end position="810"/>
    </location>
</feature>
<protein>
    <submittedName>
        <fullName evidence="5">Uncharacterized protein</fullName>
    </submittedName>
</protein>
<evidence type="ECO:0000256" key="3">
    <source>
        <dbReference type="PROSITE-ProRule" id="PRU00221"/>
    </source>
</evidence>
<keyword evidence="6" id="KW-1185">Reference proteome</keyword>
<feature type="repeat" description="WD" evidence="3">
    <location>
        <begin position="571"/>
        <end position="602"/>
    </location>
</feature>
<keyword evidence="2" id="KW-0677">Repeat</keyword>
<dbReference type="Pfam" id="PF14516">
    <property type="entry name" value="AAA_35"/>
    <property type="match status" value="1"/>
</dbReference>